<proteinExistence type="predicted"/>
<dbReference type="Pfam" id="PF00107">
    <property type="entry name" value="ADH_zinc_N"/>
    <property type="match status" value="1"/>
</dbReference>
<dbReference type="AlphaFoldDB" id="A0A1G8F779"/>
<dbReference type="RefSeq" id="WP_091273660.1">
    <property type="nucleotide sequence ID" value="NZ_FNDK01000011.1"/>
</dbReference>
<dbReference type="PANTHER" id="PTHR43677:SF1">
    <property type="entry name" value="ACRYLYL-COA REDUCTASE ACUI-RELATED"/>
    <property type="match status" value="1"/>
</dbReference>
<dbReference type="InterPro" id="IPR051397">
    <property type="entry name" value="Zn-ADH-like_protein"/>
</dbReference>
<feature type="domain" description="Enoyl reductase (ER)" evidence="1">
    <location>
        <begin position="19"/>
        <end position="328"/>
    </location>
</feature>
<accession>A0A1G8F779</accession>
<dbReference type="Gene3D" id="3.90.180.10">
    <property type="entry name" value="Medium-chain alcohol dehydrogenases, catalytic domain"/>
    <property type="match status" value="1"/>
</dbReference>
<dbReference type="SMART" id="SM00829">
    <property type="entry name" value="PKS_ER"/>
    <property type="match status" value="1"/>
</dbReference>
<dbReference type="InterPro" id="IPR014188">
    <property type="entry name" value="Acrylyl-CoA_reductase_AcuI"/>
</dbReference>
<dbReference type="Proteomes" id="UP000199163">
    <property type="component" value="Unassembled WGS sequence"/>
</dbReference>
<evidence type="ECO:0000259" key="1">
    <source>
        <dbReference type="SMART" id="SM00829"/>
    </source>
</evidence>
<dbReference type="PANTHER" id="PTHR43677">
    <property type="entry name" value="SHORT-CHAIN DEHYDROGENASE/REDUCTASE"/>
    <property type="match status" value="1"/>
</dbReference>
<dbReference type="InterPro" id="IPR013149">
    <property type="entry name" value="ADH-like_C"/>
</dbReference>
<organism evidence="2 3">
    <name type="scientific">Alteribacillus persepolensis</name>
    <dbReference type="NCBI Taxonomy" id="568899"/>
    <lineage>
        <taxon>Bacteria</taxon>
        <taxon>Bacillati</taxon>
        <taxon>Bacillota</taxon>
        <taxon>Bacilli</taxon>
        <taxon>Bacillales</taxon>
        <taxon>Bacillaceae</taxon>
        <taxon>Alteribacillus</taxon>
    </lineage>
</organism>
<dbReference type="SUPFAM" id="SSF51735">
    <property type="entry name" value="NAD(P)-binding Rossmann-fold domains"/>
    <property type="match status" value="1"/>
</dbReference>
<evidence type="ECO:0000313" key="2">
    <source>
        <dbReference type="EMBL" id="SDH78004.1"/>
    </source>
</evidence>
<dbReference type="Pfam" id="PF08240">
    <property type="entry name" value="ADH_N"/>
    <property type="match status" value="1"/>
</dbReference>
<dbReference type="OrthoDB" id="9782155at2"/>
<dbReference type="GO" id="GO:0043957">
    <property type="term" value="F:acryloyl-CoA reductase (NADPH) activity"/>
    <property type="evidence" value="ECO:0007669"/>
    <property type="project" value="TreeGrafter"/>
</dbReference>
<protein>
    <submittedName>
        <fullName evidence="2">Putative quinone oxidoreductase, YhdH/YhfP family</fullName>
    </submittedName>
</protein>
<dbReference type="EMBL" id="FNDK01000011">
    <property type="protein sequence ID" value="SDH78004.1"/>
    <property type="molecule type" value="Genomic_DNA"/>
</dbReference>
<dbReference type="NCBIfam" id="TIGR02823">
    <property type="entry name" value="oxido_YhdH"/>
    <property type="match status" value="1"/>
</dbReference>
<dbReference type="InterPro" id="IPR036291">
    <property type="entry name" value="NAD(P)-bd_dom_sf"/>
</dbReference>
<dbReference type="STRING" id="568899.SAMN05192534_11171"/>
<reference evidence="2 3" key="1">
    <citation type="submission" date="2016-10" db="EMBL/GenBank/DDBJ databases">
        <authorList>
            <person name="de Groot N.N."/>
        </authorList>
    </citation>
    <scope>NUCLEOTIDE SEQUENCE [LARGE SCALE GENOMIC DNA]</scope>
    <source>
        <strain evidence="2 3">DSM 21632</strain>
    </source>
</reference>
<sequence length="330" mass="35868">MTDFKALMVEKKQDHTVNKQIRTLSLDDLPDGEVLVNVHYSSVNYKDGMAVLDNSPVVGEYPMVPGIDLSGVVEESNDARFTKGDYVIVTSYELGTSHFGGFAEYARVPADWVVPLPENLGLKEAMIYGTAGFTAALSVIRLEEEGVMPEKGTVLVTGATGGVGSMAVAMLDQLGYTVAASTGKQAEHDYLKRIGADQVLPREELQPEKIRPIDKRRWAGVVDPVGGETLAYALSTLEYGGTAAVSGLTGGTKVPTTVYPFIIRGANLVGIDSVYCPMERRKQVWDRLSKDLNVTDMLETIASEVTLDELPDTLEQILQAKVRGRKIVRL</sequence>
<gene>
    <name evidence="2" type="ORF">SAMN05192534_11171</name>
</gene>
<dbReference type="SUPFAM" id="SSF50129">
    <property type="entry name" value="GroES-like"/>
    <property type="match status" value="1"/>
</dbReference>
<dbReference type="InterPro" id="IPR013154">
    <property type="entry name" value="ADH-like_N"/>
</dbReference>
<name>A0A1G8F779_9BACI</name>
<dbReference type="InterPro" id="IPR011032">
    <property type="entry name" value="GroES-like_sf"/>
</dbReference>
<evidence type="ECO:0000313" key="3">
    <source>
        <dbReference type="Proteomes" id="UP000199163"/>
    </source>
</evidence>
<dbReference type="CDD" id="cd08289">
    <property type="entry name" value="MDR_yhfp_like"/>
    <property type="match status" value="1"/>
</dbReference>
<dbReference type="InterPro" id="IPR020843">
    <property type="entry name" value="ER"/>
</dbReference>
<keyword evidence="3" id="KW-1185">Reference proteome</keyword>
<dbReference type="Gene3D" id="3.40.50.720">
    <property type="entry name" value="NAD(P)-binding Rossmann-like Domain"/>
    <property type="match status" value="1"/>
</dbReference>